<dbReference type="SUPFAM" id="SSF158472">
    <property type="entry name" value="HAMP domain-like"/>
    <property type="match status" value="1"/>
</dbReference>
<feature type="domain" description="HAMP" evidence="3">
    <location>
        <begin position="173"/>
        <end position="225"/>
    </location>
</feature>
<dbReference type="CDD" id="cd06225">
    <property type="entry name" value="HAMP"/>
    <property type="match status" value="1"/>
</dbReference>
<sequence length="644" mass="71846">MTLYRQLILWLFLVFVLLLVSVFSVQIHNTRAYLLNQQTIETDNAVNAAGLALTPYLAMKDLVGAESVINAMFDGSFYQRVSLSIITPQSQILREYPPGAFAVPEFFRRWLPIEPQSRSVTLTSGWMQTAELSVTSNPAAAYQQLWQSAVQLFLVLSAILGLGAAALLLGLNLIIRKPLNRLRTKAQAISRNDFGAPLPLPATKELRDVVDAFNHMNQQIRHHFRQQAEAADRLRIQAYQDPVSGLANRRFLLSKLAALIPDKGHGGIVLLRVDLIKETYQQQGFRAGDSLVSALSRQLTTLLGPKATLGRLSQSEFLYVGPVRSRTDLTDIAGRMLAITEKCHPVPEGVAEHNSSVAVVMKGKMQTVSDLLAAADNAVNLASAQTDFPLCVIGDDTHLPTFGRQQWQSLITQAIKSDKLAFSFQTAIDHQHRPLFREVFTSVEHQGQAYRAHFFQHALDTLEDGASLDRYVLSKMAKHLGYRDDTSLVPLTVNLSLSSIRAAGFLRWLAGFMAMHRHISSKLLLEIPEAAFVHHYEFSSLLCSIIRHYGFRFGIDNYGHHFSTLGYLQRFKPYYVKLDYAYTGQLDQKIKTEVLCAVTRAADNQKILTIATRVETQAQMHQLAALSVTGFQGYVVDSLLRASP</sequence>
<dbReference type="SMART" id="SM00267">
    <property type="entry name" value="GGDEF"/>
    <property type="match status" value="1"/>
</dbReference>
<dbReference type="InterPro" id="IPR043128">
    <property type="entry name" value="Rev_trsase/Diguanyl_cyclase"/>
</dbReference>
<dbReference type="Pfam" id="PF00990">
    <property type="entry name" value="GGDEF"/>
    <property type="match status" value="1"/>
</dbReference>
<dbReference type="PATRIC" id="fig|265726.11.peg.3726"/>
<dbReference type="PROSITE" id="PS50885">
    <property type="entry name" value="HAMP"/>
    <property type="match status" value="1"/>
</dbReference>
<dbReference type="Pfam" id="PF00672">
    <property type="entry name" value="HAMP"/>
    <property type="match status" value="1"/>
</dbReference>
<evidence type="ECO:0000259" key="3">
    <source>
        <dbReference type="PROSITE" id="PS50885"/>
    </source>
</evidence>
<dbReference type="GO" id="GO:0007165">
    <property type="term" value="P:signal transduction"/>
    <property type="evidence" value="ECO:0007669"/>
    <property type="project" value="InterPro"/>
</dbReference>
<dbReference type="GO" id="GO:0071111">
    <property type="term" value="F:cyclic-guanylate-specific phosphodiesterase activity"/>
    <property type="evidence" value="ECO:0007669"/>
    <property type="project" value="InterPro"/>
</dbReference>
<dbReference type="Proteomes" id="UP000033633">
    <property type="component" value="Unassembled WGS sequence"/>
</dbReference>
<keyword evidence="6" id="KW-1185">Reference proteome</keyword>
<accession>A0A0F5VEI7</accession>
<dbReference type="InterPro" id="IPR001633">
    <property type="entry name" value="EAL_dom"/>
</dbReference>
<dbReference type="SUPFAM" id="SSF55073">
    <property type="entry name" value="Nucleotide cyclase"/>
    <property type="match status" value="1"/>
</dbReference>
<protein>
    <recommendedName>
        <fullName evidence="7">Diguanylate cyclase</fullName>
    </recommendedName>
</protein>
<dbReference type="PROSITE" id="PS50887">
    <property type="entry name" value="GGDEF"/>
    <property type="match status" value="1"/>
</dbReference>
<dbReference type="PANTHER" id="PTHR33121:SF79">
    <property type="entry name" value="CYCLIC DI-GMP PHOSPHODIESTERASE PDED-RELATED"/>
    <property type="match status" value="1"/>
</dbReference>
<dbReference type="Gene3D" id="3.30.110.200">
    <property type="match status" value="1"/>
</dbReference>
<dbReference type="CDD" id="cd01948">
    <property type="entry name" value="EAL"/>
    <property type="match status" value="1"/>
</dbReference>
<dbReference type="Gene3D" id="6.20.270.20">
    <property type="entry name" value="LapD/MoxY periplasmic domain"/>
    <property type="match status" value="1"/>
</dbReference>
<dbReference type="InterPro" id="IPR000160">
    <property type="entry name" value="GGDEF_dom"/>
</dbReference>
<dbReference type="EMBL" id="JWYV01000005">
    <property type="protein sequence ID" value="KKD00212.1"/>
    <property type="molecule type" value="Genomic_DNA"/>
</dbReference>
<comment type="caution">
    <text evidence="5">The sequence shown here is derived from an EMBL/GenBank/DDBJ whole genome shotgun (WGS) entry which is preliminary data.</text>
</comment>
<dbReference type="STRING" id="265726.KY46_08010"/>
<dbReference type="Pfam" id="PF00563">
    <property type="entry name" value="EAL"/>
    <property type="match status" value="1"/>
</dbReference>
<evidence type="ECO:0000313" key="5">
    <source>
        <dbReference type="EMBL" id="KKD00212.1"/>
    </source>
</evidence>
<reference evidence="5 6" key="1">
    <citation type="submission" date="2014-12" db="EMBL/GenBank/DDBJ databases">
        <title>Mercury Reductase activity and rhizosphere competence traits in the genome of root associated Photobacterium halotolerans MELD1.</title>
        <authorList>
            <person name="Mathew D.C."/>
            <person name="Huang C.-C."/>
        </authorList>
    </citation>
    <scope>NUCLEOTIDE SEQUENCE [LARGE SCALE GENOMIC DNA]</scope>
    <source>
        <strain evidence="5 6">MELD1</strain>
    </source>
</reference>
<evidence type="ECO:0000256" key="1">
    <source>
        <dbReference type="SAM" id="Phobius"/>
    </source>
</evidence>
<proteinExistence type="predicted"/>
<dbReference type="Gene3D" id="3.20.20.450">
    <property type="entry name" value="EAL domain"/>
    <property type="match status" value="1"/>
</dbReference>
<dbReference type="InterPro" id="IPR050706">
    <property type="entry name" value="Cyclic-di-GMP_PDE-like"/>
</dbReference>
<evidence type="ECO:0000259" key="2">
    <source>
        <dbReference type="PROSITE" id="PS50883"/>
    </source>
</evidence>
<dbReference type="AlphaFoldDB" id="A0A0F5VEI7"/>
<feature type="transmembrane region" description="Helical" evidence="1">
    <location>
        <begin position="152"/>
        <end position="175"/>
    </location>
</feature>
<dbReference type="InterPro" id="IPR032244">
    <property type="entry name" value="LapD_MoxY_N"/>
</dbReference>
<dbReference type="PANTHER" id="PTHR33121">
    <property type="entry name" value="CYCLIC DI-GMP PHOSPHODIESTERASE PDEF"/>
    <property type="match status" value="1"/>
</dbReference>
<dbReference type="GO" id="GO:0016020">
    <property type="term" value="C:membrane"/>
    <property type="evidence" value="ECO:0007669"/>
    <property type="project" value="InterPro"/>
</dbReference>
<gene>
    <name evidence="5" type="ORF">KY46_08010</name>
</gene>
<dbReference type="InterPro" id="IPR042461">
    <property type="entry name" value="LapD_MoxY_peri_C"/>
</dbReference>
<keyword evidence="1" id="KW-1133">Transmembrane helix</keyword>
<dbReference type="OrthoDB" id="5894408at2"/>
<evidence type="ECO:0000313" key="6">
    <source>
        <dbReference type="Proteomes" id="UP000033633"/>
    </source>
</evidence>
<dbReference type="Gene3D" id="3.30.70.270">
    <property type="match status" value="1"/>
</dbReference>
<dbReference type="PROSITE" id="PS50883">
    <property type="entry name" value="EAL"/>
    <property type="match status" value="1"/>
</dbReference>
<dbReference type="InterPro" id="IPR003660">
    <property type="entry name" value="HAMP_dom"/>
</dbReference>
<dbReference type="SMART" id="SM00052">
    <property type="entry name" value="EAL"/>
    <property type="match status" value="1"/>
</dbReference>
<dbReference type="InterPro" id="IPR035919">
    <property type="entry name" value="EAL_sf"/>
</dbReference>
<feature type="domain" description="GGDEF" evidence="4">
    <location>
        <begin position="264"/>
        <end position="395"/>
    </location>
</feature>
<dbReference type="InterPro" id="IPR029787">
    <property type="entry name" value="Nucleotide_cyclase"/>
</dbReference>
<evidence type="ECO:0000259" key="4">
    <source>
        <dbReference type="PROSITE" id="PS50887"/>
    </source>
</evidence>
<name>A0A0F5VEI7_9GAMM</name>
<evidence type="ECO:0008006" key="7">
    <source>
        <dbReference type="Google" id="ProtNLM"/>
    </source>
</evidence>
<dbReference type="Pfam" id="PF16448">
    <property type="entry name" value="LapD_MoxY_N"/>
    <property type="match status" value="1"/>
</dbReference>
<dbReference type="RefSeq" id="WP_046220132.1">
    <property type="nucleotide sequence ID" value="NZ_JWYV01000005.1"/>
</dbReference>
<dbReference type="SUPFAM" id="SSF141868">
    <property type="entry name" value="EAL domain-like"/>
    <property type="match status" value="1"/>
</dbReference>
<feature type="domain" description="EAL" evidence="2">
    <location>
        <begin position="404"/>
        <end position="644"/>
    </location>
</feature>
<organism evidence="5 6">
    <name type="scientific">Photobacterium halotolerans</name>
    <dbReference type="NCBI Taxonomy" id="265726"/>
    <lineage>
        <taxon>Bacteria</taxon>
        <taxon>Pseudomonadati</taxon>
        <taxon>Pseudomonadota</taxon>
        <taxon>Gammaproteobacteria</taxon>
        <taxon>Vibrionales</taxon>
        <taxon>Vibrionaceae</taxon>
        <taxon>Photobacterium</taxon>
    </lineage>
</organism>
<keyword evidence="1" id="KW-0812">Transmembrane</keyword>
<keyword evidence="1" id="KW-0472">Membrane</keyword>
<dbReference type="SMART" id="SM00304">
    <property type="entry name" value="HAMP"/>
    <property type="match status" value="1"/>
</dbReference>